<sequence length="277" mass="28934">MSADRENHEEKNHEMTHHDIALLLADAADEVEIGIAPTQALIRGGRRRKARRWAVGAGVALVVAGSTGALALTGLPGGERATPVTTLPAVIASPTVSQPQGKATLATGTDGGLEWRVTVDVWPAPADEAEARAELNAMAEYGESPAVNAPSDLIGRSAYFVHRGTGENGVDREHLTMQGLSAGSDAMAGTDIEAAAVPLDPDSAGPERLVIGRVAKTAQQVTCAWKDGTSTEVHRVPPNADINSDEMAIRPTEGLPYDFFVCLAPKDTAYESANVTG</sequence>
<keyword evidence="1" id="KW-0472">Membrane</keyword>
<protein>
    <submittedName>
        <fullName evidence="2">Uncharacterized protein</fullName>
    </submittedName>
</protein>
<keyword evidence="1" id="KW-1133">Transmembrane helix</keyword>
<keyword evidence="3" id="KW-1185">Reference proteome</keyword>
<comment type="caution">
    <text evidence="2">The sequence shown here is derived from an EMBL/GenBank/DDBJ whole genome shotgun (WGS) entry which is preliminary data.</text>
</comment>
<keyword evidence="1" id="KW-0812">Transmembrane</keyword>
<feature type="transmembrane region" description="Helical" evidence="1">
    <location>
        <begin position="53"/>
        <end position="75"/>
    </location>
</feature>
<evidence type="ECO:0000256" key="1">
    <source>
        <dbReference type="SAM" id="Phobius"/>
    </source>
</evidence>
<dbReference type="RefSeq" id="WP_381164376.1">
    <property type="nucleotide sequence ID" value="NZ_JBHSFK010000014.1"/>
</dbReference>
<evidence type="ECO:0000313" key="2">
    <source>
        <dbReference type="EMBL" id="MFC4502219.1"/>
    </source>
</evidence>
<accession>A0ABV9ARA9</accession>
<evidence type="ECO:0000313" key="3">
    <source>
        <dbReference type="Proteomes" id="UP001595839"/>
    </source>
</evidence>
<proteinExistence type="predicted"/>
<dbReference type="EMBL" id="JBHSFK010000014">
    <property type="protein sequence ID" value="MFC4502219.1"/>
    <property type="molecule type" value="Genomic_DNA"/>
</dbReference>
<reference evidence="3" key="1">
    <citation type="journal article" date="2019" name="Int. J. Syst. Evol. Microbiol.">
        <title>The Global Catalogue of Microorganisms (GCM) 10K type strain sequencing project: providing services to taxonomists for standard genome sequencing and annotation.</title>
        <authorList>
            <consortium name="The Broad Institute Genomics Platform"/>
            <consortium name="The Broad Institute Genome Sequencing Center for Infectious Disease"/>
            <person name="Wu L."/>
            <person name="Ma J."/>
        </authorList>
    </citation>
    <scope>NUCLEOTIDE SEQUENCE [LARGE SCALE GENOMIC DNA]</scope>
    <source>
        <strain evidence="3">CGMCC 4.7177</strain>
    </source>
</reference>
<dbReference type="Proteomes" id="UP001595839">
    <property type="component" value="Unassembled WGS sequence"/>
</dbReference>
<organism evidence="2 3">
    <name type="scientific">Streptomyces vulcanius</name>
    <dbReference type="NCBI Taxonomy" id="1441876"/>
    <lineage>
        <taxon>Bacteria</taxon>
        <taxon>Bacillati</taxon>
        <taxon>Actinomycetota</taxon>
        <taxon>Actinomycetes</taxon>
        <taxon>Kitasatosporales</taxon>
        <taxon>Streptomycetaceae</taxon>
        <taxon>Streptomyces</taxon>
    </lineage>
</organism>
<name>A0ABV9ARA9_9ACTN</name>
<gene>
    <name evidence="2" type="ORF">ACFPIH_22265</name>
</gene>